<evidence type="ECO:0000256" key="4">
    <source>
        <dbReference type="ARBA" id="ARBA00022989"/>
    </source>
</evidence>
<feature type="transmembrane region" description="Helical" evidence="6">
    <location>
        <begin position="14"/>
        <end position="34"/>
    </location>
</feature>
<comment type="similarity">
    <text evidence="2">Belongs to the drug/metabolite transporter (DMT) superfamily. 10 TMS drug/metabolite exporter (DME) (TC 2.A.7.3) family.</text>
</comment>
<dbReference type="RefSeq" id="WP_184011207.1">
    <property type="nucleotide sequence ID" value="NZ_JACIJS010000005.1"/>
</dbReference>
<keyword evidence="9" id="KW-1185">Reference proteome</keyword>
<comment type="caution">
    <text evidence="8">The sequence shown here is derived from an EMBL/GenBank/DDBJ whole genome shotgun (WGS) entry which is preliminary data.</text>
</comment>
<feature type="transmembrane region" description="Helical" evidence="6">
    <location>
        <begin position="251"/>
        <end position="270"/>
    </location>
</feature>
<feature type="transmembrane region" description="Helical" evidence="6">
    <location>
        <begin position="77"/>
        <end position="99"/>
    </location>
</feature>
<keyword evidence="4 6" id="KW-1133">Transmembrane helix</keyword>
<feature type="transmembrane region" description="Helical" evidence="6">
    <location>
        <begin position="162"/>
        <end position="182"/>
    </location>
</feature>
<feature type="domain" description="EamA" evidence="7">
    <location>
        <begin position="163"/>
        <end position="293"/>
    </location>
</feature>
<evidence type="ECO:0000259" key="7">
    <source>
        <dbReference type="Pfam" id="PF00892"/>
    </source>
</evidence>
<dbReference type="Pfam" id="PF00892">
    <property type="entry name" value="EamA"/>
    <property type="match status" value="2"/>
</dbReference>
<dbReference type="InterPro" id="IPR000620">
    <property type="entry name" value="EamA_dom"/>
</dbReference>
<evidence type="ECO:0000313" key="8">
    <source>
        <dbReference type="EMBL" id="MBB5516016.1"/>
    </source>
</evidence>
<feature type="transmembrane region" description="Helical" evidence="6">
    <location>
        <begin position="222"/>
        <end position="239"/>
    </location>
</feature>
<dbReference type="EMBL" id="JACIJS010000005">
    <property type="protein sequence ID" value="MBB5516016.1"/>
    <property type="molecule type" value="Genomic_DNA"/>
</dbReference>
<protein>
    <submittedName>
        <fullName evidence="8">Drug/metabolite transporter (DMT)-like permease</fullName>
    </submittedName>
</protein>
<name>A0A840X2D8_9RHOB</name>
<organism evidence="8 9">
    <name type="scientific">Rubricella aquisinus</name>
    <dbReference type="NCBI Taxonomy" id="2028108"/>
    <lineage>
        <taxon>Bacteria</taxon>
        <taxon>Pseudomonadati</taxon>
        <taxon>Pseudomonadota</taxon>
        <taxon>Alphaproteobacteria</taxon>
        <taxon>Rhodobacterales</taxon>
        <taxon>Paracoccaceae</taxon>
        <taxon>Rubricella</taxon>
    </lineage>
</organism>
<accession>A0A840X2D8</accession>
<evidence type="ECO:0000256" key="5">
    <source>
        <dbReference type="ARBA" id="ARBA00023136"/>
    </source>
</evidence>
<dbReference type="SUPFAM" id="SSF103481">
    <property type="entry name" value="Multidrug resistance efflux transporter EmrE"/>
    <property type="match status" value="2"/>
</dbReference>
<proteinExistence type="inferred from homology"/>
<evidence type="ECO:0000256" key="3">
    <source>
        <dbReference type="ARBA" id="ARBA00022692"/>
    </source>
</evidence>
<comment type="subcellular location">
    <subcellularLocation>
        <location evidence="1">Membrane</location>
        <topology evidence="1">Multi-pass membrane protein</topology>
    </subcellularLocation>
</comment>
<feature type="transmembrane region" description="Helical" evidence="6">
    <location>
        <begin position="105"/>
        <end position="122"/>
    </location>
</feature>
<feature type="transmembrane region" description="Helical" evidence="6">
    <location>
        <begin position="46"/>
        <end position="65"/>
    </location>
</feature>
<feature type="transmembrane region" description="Helical" evidence="6">
    <location>
        <begin position="129"/>
        <end position="150"/>
    </location>
</feature>
<evidence type="ECO:0000256" key="1">
    <source>
        <dbReference type="ARBA" id="ARBA00004141"/>
    </source>
</evidence>
<gene>
    <name evidence="8" type="ORF">FHS89_002036</name>
</gene>
<dbReference type="PANTHER" id="PTHR22911">
    <property type="entry name" value="ACYL-MALONYL CONDENSING ENZYME-RELATED"/>
    <property type="match status" value="1"/>
</dbReference>
<evidence type="ECO:0000256" key="6">
    <source>
        <dbReference type="SAM" id="Phobius"/>
    </source>
</evidence>
<dbReference type="Proteomes" id="UP000553766">
    <property type="component" value="Unassembled WGS sequence"/>
</dbReference>
<dbReference type="PANTHER" id="PTHR22911:SF6">
    <property type="entry name" value="SOLUTE CARRIER FAMILY 35 MEMBER G1"/>
    <property type="match status" value="1"/>
</dbReference>
<reference evidence="8 9" key="1">
    <citation type="submission" date="2020-08" db="EMBL/GenBank/DDBJ databases">
        <title>Genomic Encyclopedia of Type Strains, Phase IV (KMG-IV): sequencing the most valuable type-strain genomes for metagenomic binning, comparative biology and taxonomic classification.</title>
        <authorList>
            <person name="Goeker M."/>
        </authorList>
    </citation>
    <scope>NUCLEOTIDE SEQUENCE [LARGE SCALE GENOMIC DNA]</scope>
    <source>
        <strain evidence="8 9">DSM 103377</strain>
    </source>
</reference>
<feature type="domain" description="EamA" evidence="7">
    <location>
        <begin position="12"/>
        <end position="145"/>
    </location>
</feature>
<evidence type="ECO:0000313" key="9">
    <source>
        <dbReference type="Proteomes" id="UP000553766"/>
    </source>
</evidence>
<feature type="transmembrane region" description="Helical" evidence="6">
    <location>
        <begin position="276"/>
        <end position="294"/>
    </location>
</feature>
<dbReference type="GO" id="GO:0016020">
    <property type="term" value="C:membrane"/>
    <property type="evidence" value="ECO:0007669"/>
    <property type="project" value="UniProtKB-SubCell"/>
</dbReference>
<dbReference type="AlphaFoldDB" id="A0A840X2D8"/>
<dbReference type="InterPro" id="IPR037185">
    <property type="entry name" value="EmrE-like"/>
</dbReference>
<keyword evidence="5 6" id="KW-0472">Membrane</keyword>
<keyword evidence="3 6" id="KW-0812">Transmembrane</keyword>
<feature type="transmembrane region" description="Helical" evidence="6">
    <location>
        <begin position="194"/>
        <end position="216"/>
    </location>
</feature>
<evidence type="ECO:0000256" key="2">
    <source>
        <dbReference type="ARBA" id="ARBA00009853"/>
    </source>
</evidence>
<sequence>MSEPITYANPLRGIAFKVIAVALFMAMATCIKAVADHVPPGQTVFFRSLFAIPVILIWLGLAHNLRDGLKTANPMGHFWRGLVGTTAMGLSFAALGLLPLPEVTAIGYAAPLLVVIFAAMFLGEEVRLFRLSAVALGLVGVVIVLSPRLSVLRDGSATDTEALGALLMLMSAVFMALAQIFVRKLTLTEKTPAIVFWFSVSASSLALLTIPFGWVMPTGGEFALLILAGLLGGVAQIFLTNSYRMAPASVIAPFEYVSMLMALAVGYTLFDEVPTRTMLIGASLVMAAGLLIIWRERQLGIRRGSRRALTPQG</sequence>